<dbReference type="EMBL" id="JBCGBO010000005">
    <property type="protein sequence ID" value="KAK9202097.1"/>
    <property type="molecule type" value="Genomic_DNA"/>
</dbReference>
<dbReference type="Proteomes" id="UP001428341">
    <property type="component" value="Unassembled WGS sequence"/>
</dbReference>
<evidence type="ECO:0000313" key="1">
    <source>
        <dbReference type="EMBL" id="KAK9202097.1"/>
    </source>
</evidence>
<reference evidence="1 2" key="1">
    <citation type="submission" date="2024-05" db="EMBL/GenBank/DDBJ databases">
        <title>Haplotype-resolved chromosome-level genome assembly of Huyou (Citrus changshanensis).</title>
        <authorList>
            <person name="Miao C."/>
            <person name="Chen W."/>
            <person name="Wu Y."/>
            <person name="Wang L."/>
            <person name="Zhao S."/>
            <person name="Grierson D."/>
            <person name="Xu C."/>
            <person name="Chen K."/>
        </authorList>
    </citation>
    <scope>NUCLEOTIDE SEQUENCE [LARGE SCALE GENOMIC DNA]</scope>
    <source>
        <strain evidence="1">01-14</strain>
        <tissue evidence="1">Leaf</tissue>
    </source>
</reference>
<organism evidence="1 2">
    <name type="scientific">Citrus x changshan-huyou</name>
    <dbReference type="NCBI Taxonomy" id="2935761"/>
    <lineage>
        <taxon>Eukaryota</taxon>
        <taxon>Viridiplantae</taxon>
        <taxon>Streptophyta</taxon>
        <taxon>Embryophyta</taxon>
        <taxon>Tracheophyta</taxon>
        <taxon>Spermatophyta</taxon>
        <taxon>Magnoliopsida</taxon>
        <taxon>eudicotyledons</taxon>
        <taxon>Gunneridae</taxon>
        <taxon>Pentapetalae</taxon>
        <taxon>rosids</taxon>
        <taxon>malvids</taxon>
        <taxon>Sapindales</taxon>
        <taxon>Rutaceae</taxon>
        <taxon>Aurantioideae</taxon>
        <taxon>Citrus</taxon>
    </lineage>
</organism>
<name>A0AAP0MCN5_9ROSI</name>
<protein>
    <submittedName>
        <fullName evidence="1">Uncharacterized protein</fullName>
    </submittedName>
</protein>
<accession>A0AAP0MCN5</accession>
<evidence type="ECO:0000313" key="2">
    <source>
        <dbReference type="Proteomes" id="UP001428341"/>
    </source>
</evidence>
<keyword evidence="2" id="KW-1185">Reference proteome</keyword>
<gene>
    <name evidence="1" type="ORF">WN944_017307</name>
</gene>
<comment type="caution">
    <text evidence="1">The sequence shown here is derived from an EMBL/GenBank/DDBJ whole genome shotgun (WGS) entry which is preliminary data.</text>
</comment>
<dbReference type="AlphaFoldDB" id="A0AAP0MCN5"/>
<proteinExistence type="predicted"/>
<sequence length="83" mass="9478">MKNALRIGARSVVRHAREIHLAETYYKTHAKPFGYSSRFPPCLLRSGILKEINSKEKSFIFSQKLFPLKKSDSLFSCISLVSC</sequence>